<reference evidence="2 3" key="1">
    <citation type="journal article" date="2024" name="Proc. Natl. Acad. Sci. U.S.A.">
        <title>The evolutionary genomics of adaptation to stress in wild rhizobium bacteria.</title>
        <authorList>
            <person name="Kehlet-Delgado H."/>
            <person name="Montoya A.P."/>
            <person name="Jensen K.T."/>
            <person name="Wendlandt C.E."/>
            <person name="Dexheimer C."/>
            <person name="Roberts M."/>
            <person name="Torres Martinez L."/>
            <person name="Friesen M.L."/>
            <person name="Griffitts J.S."/>
            <person name="Porter S.S."/>
        </authorList>
    </citation>
    <scope>NUCLEOTIDE SEQUENCE [LARGE SCALE GENOMIC DNA]</scope>
    <source>
        <strain evidence="2 3">M0641</strain>
    </source>
</reference>
<keyword evidence="1" id="KW-0812">Transmembrane</keyword>
<keyword evidence="1" id="KW-0472">Membrane</keyword>
<keyword evidence="1" id="KW-1133">Transmembrane helix</keyword>
<dbReference type="RefSeq" id="WP_352561164.1">
    <property type="nucleotide sequence ID" value="NZ_JAMYQB010000024.1"/>
</dbReference>
<organism evidence="2 3">
    <name type="scientific">Mesorhizobium caraganae</name>
    <dbReference type="NCBI Taxonomy" id="483206"/>
    <lineage>
        <taxon>Bacteria</taxon>
        <taxon>Pseudomonadati</taxon>
        <taxon>Pseudomonadota</taxon>
        <taxon>Alphaproteobacteria</taxon>
        <taxon>Hyphomicrobiales</taxon>
        <taxon>Phyllobacteriaceae</taxon>
        <taxon>Mesorhizobium</taxon>
    </lineage>
</organism>
<accession>A0ABV1Z5I0</accession>
<dbReference type="Proteomes" id="UP001433071">
    <property type="component" value="Unassembled WGS sequence"/>
</dbReference>
<gene>
    <name evidence="2" type="ORF">NKI36_25320</name>
</gene>
<name>A0ABV1Z5I0_9HYPH</name>
<sequence>MSQRNRFADVALGLVIGLGLALLLVAWTVPEFRYPAQGQSVEQASDQQEGNRPNEEQPNHYWVGWLYGYVFKEDSLPQWIMAAFTIVATGFSVAAFIWARKAVRTNESQVRAYFRISDITFEWEPVPFNAGFKVFTKWENCGNSPALKCVFLRDFLIVDTDSPEGVQPEFAKWDMGGAMFSTASVGQRVNLEVCTVSGDDAAKLNAGKTKLILYSAVQYTDVFRRAFVDEVCNVADFPDKDGADETVRFRTYPHHNSYREIG</sequence>
<evidence type="ECO:0000313" key="2">
    <source>
        <dbReference type="EMBL" id="MER9407357.1"/>
    </source>
</evidence>
<evidence type="ECO:0000313" key="3">
    <source>
        <dbReference type="Proteomes" id="UP001433071"/>
    </source>
</evidence>
<feature type="transmembrane region" description="Helical" evidence="1">
    <location>
        <begin position="7"/>
        <end position="29"/>
    </location>
</feature>
<protein>
    <submittedName>
        <fullName evidence="2">Uncharacterized protein</fullName>
    </submittedName>
</protein>
<comment type="caution">
    <text evidence="2">The sequence shown here is derived from an EMBL/GenBank/DDBJ whole genome shotgun (WGS) entry which is preliminary data.</text>
</comment>
<proteinExistence type="predicted"/>
<feature type="transmembrane region" description="Helical" evidence="1">
    <location>
        <begin position="79"/>
        <end position="99"/>
    </location>
</feature>
<keyword evidence="3" id="KW-1185">Reference proteome</keyword>
<dbReference type="EMBL" id="JAMYQB010000024">
    <property type="protein sequence ID" value="MER9407357.1"/>
    <property type="molecule type" value="Genomic_DNA"/>
</dbReference>
<evidence type="ECO:0000256" key="1">
    <source>
        <dbReference type="SAM" id="Phobius"/>
    </source>
</evidence>